<evidence type="ECO:0000256" key="6">
    <source>
        <dbReference type="ARBA" id="ARBA00022723"/>
    </source>
</evidence>
<dbReference type="Proteomes" id="UP001367676">
    <property type="component" value="Unassembled WGS sequence"/>
</dbReference>
<dbReference type="GO" id="GO:0005737">
    <property type="term" value="C:cytoplasm"/>
    <property type="evidence" value="ECO:0007669"/>
    <property type="project" value="TreeGrafter"/>
</dbReference>
<keyword evidence="7" id="KW-0378">Hydrolase</keyword>
<dbReference type="AlphaFoldDB" id="A0AAN9TZC4"/>
<dbReference type="GO" id="GO:0043171">
    <property type="term" value="P:peptide catabolic process"/>
    <property type="evidence" value="ECO:0007669"/>
    <property type="project" value="TreeGrafter"/>
</dbReference>
<dbReference type="GO" id="GO:0005615">
    <property type="term" value="C:extracellular space"/>
    <property type="evidence" value="ECO:0007669"/>
    <property type="project" value="TreeGrafter"/>
</dbReference>
<keyword evidence="4" id="KW-0472">Membrane</keyword>
<name>A0AAN9TZC4_9HEMI</name>
<dbReference type="GO" id="GO:0008270">
    <property type="term" value="F:zinc ion binding"/>
    <property type="evidence" value="ECO:0007669"/>
    <property type="project" value="InterPro"/>
</dbReference>
<evidence type="ECO:0000256" key="4">
    <source>
        <dbReference type="ARBA" id="ARBA00022622"/>
    </source>
</evidence>
<dbReference type="SUPFAM" id="SSF55486">
    <property type="entry name" value="Metalloproteases ('zincins'), catalytic domain"/>
    <property type="match status" value="1"/>
</dbReference>
<evidence type="ECO:0000256" key="2">
    <source>
        <dbReference type="ARBA" id="ARBA00004609"/>
    </source>
</evidence>
<dbReference type="InterPro" id="IPR045357">
    <property type="entry name" value="Aminopeptidase_N-like_N"/>
</dbReference>
<keyword evidence="9" id="KW-0482">Metalloprotease</keyword>
<gene>
    <name evidence="14" type="ORF">V9T40_009345</name>
</gene>
<keyword evidence="4" id="KW-0325">Glycoprotein</keyword>
<feature type="region of interest" description="Disordered" evidence="11">
    <location>
        <begin position="484"/>
        <end position="503"/>
    </location>
</feature>
<dbReference type="EMBL" id="JBBCAQ010000010">
    <property type="protein sequence ID" value="KAK7601904.1"/>
    <property type="molecule type" value="Genomic_DNA"/>
</dbReference>
<evidence type="ECO:0000313" key="14">
    <source>
        <dbReference type="EMBL" id="KAK7601904.1"/>
    </source>
</evidence>
<evidence type="ECO:0000256" key="3">
    <source>
        <dbReference type="ARBA" id="ARBA00010136"/>
    </source>
</evidence>
<evidence type="ECO:0000259" key="13">
    <source>
        <dbReference type="Pfam" id="PF17900"/>
    </source>
</evidence>
<evidence type="ECO:0000256" key="11">
    <source>
        <dbReference type="SAM" id="MobiDB-lite"/>
    </source>
</evidence>
<dbReference type="Pfam" id="PF01433">
    <property type="entry name" value="Peptidase_M1"/>
    <property type="match status" value="1"/>
</dbReference>
<dbReference type="PRINTS" id="PR00756">
    <property type="entry name" value="ALADIPTASE"/>
</dbReference>
<comment type="caution">
    <text evidence="14">The sequence shown here is derived from an EMBL/GenBank/DDBJ whole genome shotgun (WGS) entry which is preliminary data.</text>
</comment>
<keyword evidence="6" id="KW-0479">Metal-binding</keyword>
<comment type="similarity">
    <text evidence="3">Belongs to the peptidase M1 family.</text>
</comment>
<keyword evidence="4" id="KW-0336">GPI-anchor</keyword>
<evidence type="ECO:0008006" key="16">
    <source>
        <dbReference type="Google" id="ProtNLM"/>
    </source>
</evidence>
<dbReference type="GO" id="GO:0098552">
    <property type="term" value="C:side of membrane"/>
    <property type="evidence" value="ECO:0007669"/>
    <property type="project" value="UniProtKB-KW"/>
</dbReference>
<dbReference type="SUPFAM" id="SSF63737">
    <property type="entry name" value="Leukotriene A4 hydrolase N-terminal domain"/>
    <property type="match status" value="1"/>
</dbReference>
<keyword evidence="15" id="KW-1185">Reference proteome</keyword>
<feature type="domain" description="Peptidase M1 membrane alanine aminopeptidase" evidence="12">
    <location>
        <begin position="208"/>
        <end position="413"/>
    </location>
</feature>
<dbReference type="InterPro" id="IPR042097">
    <property type="entry name" value="Aminopeptidase_N-like_N_sf"/>
</dbReference>
<dbReference type="InterPro" id="IPR027268">
    <property type="entry name" value="Peptidase_M4/M1_CTD_sf"/>
</dbReference>
<reference evidence="14 15" key="1">
    <citation type="submission" date="2024-03" db="EMBL/GenBank/DDBJ databases">
        <title>Adaptation during the transition from Ophiocordyceps entomopathogen to insect associate is accompanied by gene loss and intensified selection.</title>
        <authorList>
            <person name="Ward C.M."/>
            <person name="Onetto C.A."/>
            <person name="Borneman A.R."/>
        </authorList>
    </citation>
    <scope>NUCLEOTIDE SEQUENCE [LARGE SCALE GENOMIC DNA]</scope>
    <source>
        <strain evidence="14">AWRI1</strain>
        <tissue evidence="14">Single Adult Female</tissue>
    </source>
</reference>
<protein>
    <recommendedName>
        <fullName evidence="16">Aminopeptidase</fullName>
    </recommendedName>
</protein>
<feature type="compositionally biased region" description="Basic and acidic residues" evidence="11">
    <location>
        <begin position="484"/>
        <end position="498"/>
    </location>
</feature>
<evidence type="ECO:0000313" key="15">
    <source>
        <dbReference type="Proteomes" id="UP001367676"/>
    </source>
</evidence>
<feature type="domain" description="Aminopeptidase N-like N-terminal" evidence="13">
    <location>
        <begin position="42"/>
        <end position="143"/>
    </location>
</feature>
<keyword evidence="10" id="KW-0449">Lipoprotein</keyword>
<dbReference type="Gene3D" id="2.60.40.1730">
    <property type="entry name" value="tricorn interacting facor f3 domain"/>
    <property type="match status" value="1"/>
</dbReference>
<comment type="subcellular location">
    <subcellularLocation>
        <location evidence="2">Cell membrane</location>
        <topology evidence="2">Lipid-anchor</topology>
        <topology evidence="2">GPI-anchor</topology>
    </subcellularLocation>
</comment>
<comment type="cofactor">
    <cofactor evidence="1">
        <name>Zn(2+)</name>
        <dbReference type="ChEBI" id="CHEBI:29105"/>
    </cofactor>
</comment>
<proteinExistence type="inferred from homology"/>
<sequence>MKDIILDEDGVFVEIDSPGSETKRFGPLKPVVEKERLIINLEEQLQVNDIEEQLQVNDIIRIQIDYIKKYDLLEDTDYVFVKYNYRRKPDGEEKWLAVSKSGAINARKLYPCIDEVALKAKFYVQVVRNRNSISLSNSYINAEDVVESPVEEIVQVVAEPYRVTSDLSTFSIGIVVGDLKLKSVVDDERSWTEIRIWADEAVIEHMDFARDTTLTIFNFYREYFNSIHDAFKIDIAALPFYGQVDKWKYGLIILEESFISNPSPSNEVREIEIALMLCDVFCHQYFGPQTTLSTWSENWLNMGLALFFRIPCLENIFPEKETSIVNIHLVESFIRVLAVEAEMKSRPLMIPDSRIHLTNLFEDTMLAETAYFLVRMMSHFLGKAVFHEQVKNYIVDFKFKVTSLEQLWERFPLGKDNGKLPSDDITFKDIMNSWTSKSGFAHIKITRISGKKLVRIQQELPAASNGNDFPRIIPLNFVKNISDKKSKSSKKSNQDVKKSKSLRKSNREETVQYWLQSDPIEIYVEKNKWIVLDSRLDGELALV</sequence>
<dbReference type="InterPro" id="IPR001930">
    <property type="entry name" value="Peptidase_M1"/>
</dbReference>
<dbReference type="GO" id="GO:0005886">
    <property type="term" value="C:plasma membrane"/>
    <property type="evidence" value="ECO:0007669"/>
    <property type="project" value="UniProtKB-SubCell"/>
</dbReference>
<accession>A0AAN9TZC4</accession>
<keyword evidence="5" id="KW-0645">Protease</keyword>
<dbReference type="Pfam" id="PF17900">
    <property type="entry name" value="Peptidase_M1_N"/>
    <property type="match status" value="1"/>
</dbReference>
<evidence type="ECO:0000256" key="5">
    <source>
        <dbReference type="ARBA" id="ARBA00022670"/>
    </source>
</evidence>
<dbReference type="GO" id="GO:0006508">
    <property type="term" value="P:proteolysis"/>
    <property type="evidence" value="ECO:0007669"/>
    <property type="project" value="UniProtKB-KW"/>
</dbReference>
<dbReference type="Gene3D" id="1.10.390.10">
    <property type="entry name" value="Neutral Protease Domain 2"/>
    <property type="match status" value="1"/>
</dbReference>
<evidence type="ECO:0000256" key="9">
    <source>
        <dbReference type="ARBA" id="ARBA00023049"/>
    </source>
</evidence>
<organism evidence="14 15">
    <name type="scientific">Parthenolecanium corni</name>
    <dbReference type="NCBI Taxonomy" id="536013"/>
    <lineage>
        <taxon>Eukaryota</taxon>
        <taxon>Metazoa</taxon>
        <taxon>Ecdysozoa</taxon>
        <taxon>Arthropoda</taxon>
        <taxon>Hexapoda</taxon>
        <taxon>Insecta</taxon>
        <taxon>Pterygota</taxon>
        <taxon>Neoptera</taxon>
        <taxon>Paraneoptera</taxon>
        <taxon>Hemiptera</taxon>
        <taxon>Sternorrhyncha</taxon>
        <taxon>Coccoidea</taxon>
        <taxon>Coccidae</taxon>
        <taxon>Parthenolecanium</taxon>
    </lineage>
</organism>
<dbReference type="InterPro" id="IPR014782">
    <property type="entry name" value="Peptidase_M1_dom"/>
</dbReference>
<dbReference type="GO" id="GO:0070006">
    <property type="term" value="F:metalloaminopeptidase activity"/>
    <property type="evidence" value="ECO:0007669"/>
    <property type="project" value="TreeGrafter"/>
</dbReference>
<evidence type="ECO:0000256" key="1">
    <source>
        <dbReference type="ARBA" id="ARBA00001947"/>
    </source>
</evidence>
<dbReference type="PANTHER" id="PTHR11533">
    <property type="entry name" value="PROTEASE M1 ZINC METALLOPROTEASE"/>
    <property type="match status" value="1"/>
</dbReference>
<dbReference type="PANTHER" id="PTHR11533:SF294">
    <property type="entry name" value="THYROTROPIN-RELEASING HORMONE-DEGRADING ECTOENZYME"/>
    <property type="match status" value="1"/>
</dbReference>
<evidence type="ECO:0000256" key="10">
    <source>
        <dbReference type="ARBA" id="ARBA00023288"/>
    </source>
</evidence>
<dbReference type="InterPro" id="IPR050344">
    <property type="entry name" value="Peptidase_M1_aminopeptidases"/>
</dbReference>
<evidence type="ECO:0000256" key="7">
    <source>
        <dbReference type="ARBA" id="ARBA00022801"/>
    </source>
</evidence>
<dbReference type="GO" id="GO:0042277">
    <property type="term" value="F:peptide binding"/>
    <property type="evidence" value="ECO:0007669"/>
    <property type="project" value="TreeGrafter"/>
</dbReference>
<evidence type="ECO:0000256" key="8">
    <source>
        <dbReference type="ARBA" id="ARBA00022833"/>
    </source>
</evidence>
<keyword evidence="8" id="KW-0862">Zinc</keyword>
<evidence type="ECO:0000259" key="12">
    <source>
        <dbReference type="Pfam" id="PF01433"/>
    </source>
</evidence>